<dbReference type="Pfam" id="PF11807">
    <property type="entry name" value="UstYa"/>
    <property type="match status" value="1"/>
</dbReference>
<sequence length="209" mass="23897">MNPRLSLLLLVGVIFTKCFVTLLLQHRRALPRSLEGTLAADLELEGVDLYSYRGSDYPLAWPIPRPAMVRMFIEDTVRYQMDNEDSHAEWEALVPNDGIMYLGADKRPFSISMFHQLRCLNIVRRDLVEAHKPSDSEKTNQHQPTDLSRHCINYLRQMILCQSDLRLDTLLGKPKVQAFPDIYECKDWESIYNEVRSNQAGTTSGAAGA</sequence>
<name>A0A5C3QGW1_9AGAR</name>
<dbReference type="AlphaFoldDB" id="A0A5C3QGW1"/>
<dbReference type="GO" id="GO:0016491">
    <property type="term" value="F:oxidoreductase activity"/>
    <property type="evidence" value="ECO:0007669"/>
    <property type="project" value="UniProtKB-KW"/>
</dbReference>
<dbReference type="PANTHER" id="PTHR33365:SF11">
    <property type="entry name" value="TAT PATHWAY SIGNAL SEQUENCE"/>
    <property type="match status" value="1"/>
</dbReference>
<dbReference type="GO" id="GO:0043386">
    <property type="term" value="P:mycotoxin biosynthetic process"/>
    <property type="evidence" value="ECO:0007669"/>
    <property type="project" value="InterPro"/>
</dbReference>
<keyword evidence="4" id="KW-0812">Transmembrane</keyword>
<dbReference type="OrthoDB" id="3687641at2759"/>
<proteinExistence type="inferred from homology"/>
<dbReference type="EMBL" id="ML178829">
    <property type="protein sequence ID" value="TFL00360.1"/>
    <property type="molecule type" value="Genomic_DNA"/>
</dbReference>
<keyword evidence="4" id="KW-1133">Transmembrane helix</keyword>
<evidence type="ECO:0000256" key="4">
    <source>
        <dbReference type="SAM" id="Phobius"/>
    </source>
</evidence>
<evidence type="ECO:0000256" key="3">
    <source>
        <dbReference type="ARBA" id="ARBA00035112"/>
    </source>
</evidence>
<dbReference type="InterPro" id="IPR021765">
    <property type="entry name" value="UstYa-like"/>
</dbReference>
<dbReference type="STRING" id="1884261.A0A5C3QGW1"/>
<evidence type="ECO:0000256" key="2">
    <source>
        <dbReference type="ARBA" id="ARBA00023002"/>
    </source>
</evidence>
<organism evidence="5 6">
    <name type="scientific">Pterulicium gracile</name>
    <dbReference type="NCBI Taxonomy" id="1884261"/>
    <lineage>
        <taxon>Eukaryota</taxon>
        <taxon>Fungi</taxon>
        <taxon>Dikarya</taxon>
        <taxon>Basidiomycota</taxon>
        <taxon>Agaricomycotina</taxon>
        <taxon>Agaricomycetes</taxon>
        <taxon>Agaricomycetidae</taxon>
        <taxon>Agaricales</taxon>
        <taxon>Pleurotineae</taxon>
        <taxon>Pterulaceae</taxon>
        <taxon>Pterulicium</taxon>
    </lineage>
</organism>
<evidence type="ECO:0000256" key="1">
    <source>
        <dbReference type="ARBA" id="ARBA00004685"/>
    </source>
</evidence>
<dbReference type="Proteomes" id="UP000305067">
    <property type="component" value="Unassembled WGS sequence"/>
</dbReference>
<feature type="transmembrane region" description="Helical" evidence="4">
    <location>
        <begin position="6"/>
        <end position="24"/>
    </location>
</feature>
<comment type="pathway">
    <text evidence="1">Mycotoxin biosynthesis.</text>
</comment>
<keyword evidence="2" id="KW-0560">Oxidoreductase</keyword>
<keyword evidence="6" id="KW-1185">Reference proteome</keyword>
<dbReference type="PANTHER" id="PTHR33365">
    <property type="entry name" value="YALI0B05434P"/>
    <property type="match status" value="1"/>
</dbReference>
<keyword evidence="4" id="KW-0472">Membrane</keyword>
<comment type="similarity">
    <text evidence="3">Belongs to the ustYa family.</text>
</comment>
<accession>A0A5C3QGW1</accession>
<evidence type="ECO:0000313" key="5">
    <source>
        <dbReference type="EMBL" id="TFL00360.1"/>
    </source>
</evidence>
<protein>
    <submittedName>
        <fullName evidence="5">Uncharacterized protein</fullName>
    </submittedName>
</protein>
<evidence type="ECO:0000313" key="6">
    <source>
        <dbReference type="Proteomes" id="UP000305067"/>
    </source>
</evidence>
<reference evidence="5 6" key="1">
    <citation type="journal article" date="2019" name="Nat. Ecol. Evol.">
        <title>Megaphylogeny resolves global patterns of mushroom evolution.</title>
        <authorList>
            <person name="Varga T."/>
            <person name="Krizsan K."/>
            <person name="Foldi C."/>
            <person name="Dima B."/>
            <person name="Sanchez-Garcia M."/>
            <person name="Sanchez-Ramirez S."/>
            <person name="Szollosi G.J."/>
            <person name="Szarkandi J.G."/>
            <person name="Papp V."/>
            <person name="Albert L."/>
            <person name="Andreopoulos W."/>
            <person name="Angelini C."/>
            <person name="Antonin V."/>
            <person name="Barry K.W."/>
            <person name="Bougher N.L."/>
            <person name="Buchanan P."/>
            <person name="Buyck B."/>
            <person name="Bense V."/>
            <person name="Catcheside P."/>
            <person name="Chovatia M."/>
            <person name="Cooper J."/>
            <person name="Damon W."/>
            <person name="Desjardin D."/>
            <person name="Finy P."/>
            <person name="Geml J."/>
            <person name="Haridas S."/>
            <person name="Hughes K."/>
            <person name="Justo A."/>
            <person name="Karasinski D."/>
            <person name="Kautmanova I."/>
            <person name="Kiss B."/>
            <person name="Kocsube S."/>
            <person name="Kotiranta H."/>
            <person name="LaButti K.M."/>
            <person name="Lechner B.E."/>
            <person name="Liimatainen K."/>
            <person name="Lipzen A."/>
            <person name="Lukacs Z."/>
            <person name="Mihaltcheva S."/>
            <person name="Morgado L.N."/>
            <person name="Niskanen T."/>
            <person name="Noordeloos M.E."/>
            <person name="Ohm R.A."/>
            <person name="Ortiz-Santana B."/>
            <person name="Ovrebo C."/>
            <person name="Racz N."/>
            <person name="Riley R."/>
            <person name="Savchenko A."/>
            <person name="Shiryaev A."/>
            <person name="Soop K."/>
            <person name="Spirin V."/>
            <person name="Szebenyi C."/>
            <person name="Tomsovsky M."/>
            <person name="Tulloss R.E."/>
            <person name="Uehling J."/>
            <person name="Grigoriev I.V."/>
            <person name="Vagvolgyi C."/>
            <person name="Papp T."/>
            <person name="Martin F.M."/>
            <person name="Miettinen O."/>
            <person name="Hibbett D.S."/>
            <person name="Nagy L.G."/>
        </authorList>
    </citation>
    <scope>NUCLEOTIDE SEQUENCE [LARGE SCALE GENOMIC DNA]</scope>
    <source>
        <strain evidence="5 6">CBS 309.79</strain>
    </source>
</reference>
<gene>
    <name evidence="5" type="ORF">BDV98DRAFT_656795</name>
</gene>